<dbReference type="STRING" id="1849047.A0A3D8R2K6"/>
<evidence type="ECO:0000256" key="2">
    <source>
        <dbReference type="ARBA" id="ARBA00001911"/>
    </source>
</evidence>
<dbReference type="SUPFAM" id="SSF51735">
    <property type="entry name" value="NAD(P)-binding Rossmann-fold domains"/>
    <property type="match status" value="1"/>
</dbReference>
<keyword evidence="6" id="KW-0299">Galactose metabolism</keyword>
<dbReference type="OrthoDB" id="9402762at2759"/>
<proteinExistence type="inferred from homology"/>
<comment type="cofactor">
    <cofactor evidence="2">
        <name>NAD(+)</name>
        <dbReference type="ChEBI" id="CHEBI:57540"/>
    </cofactor>
</comment>
<name>A0A3D8R2K6_9HELO</name>
<dbReference type="GO" id="GO:0005829">
    <property type="term" value="C:cytosol"/>
    <property type="evidence" value="ECO:0007669"/>
    <property type="project" value="TreeGrafter"/>
</dbReference>
<dbReference type="Gene3D" id="3.40.50.720">
    <property type="entry name" value="NAD(P)-binding Rossmann-like Domain"/>
    <property type="match status" value="2"/>
</dbReference>
<comment type="similarity">
    <text evidence="9">In the N-terminal section; belongs to the NAD(P)-dependent epimerase/dehydratase family.</text>
</comment>
<dbReference type="EMBL" id="PDLM01000010">
    <property type="protein sequence ID" value="RDW68151.1"/>
    <property type="molecule type" value="Genomic_DNA"/>
</dbReference>
<feature type="domain" description="NAD-dependent epimerase/dehydratase" evidence="11">
    <location>
        <begin position="147"/>
        <end position="344"/>
    </location>
</feature>
<evidence type="ECO:0000256" key="3">
    <source>
        <dbReference type="ARBA" id="ARBA00004947"/>
    </source>
</evidence>
<evidence type="ECO:0000256" key="7">
    <source>
        <dbReference type="ARBA" id="ARBA00023235"/>
    </source>
</evidence>
<gene>
    <name evidence="12" type="ORF">BP6252_09547</name>
</gene>
<dbReference type="Proteomes" id="UP000256645">
    <property type="component" value="Unassembled WGS sequence"/>
</dbReference>
<evidence type="ECO:0000256" key="9">
    <source>
        <dbReference type="ARBA" id="ARBA00037955"/>
    </source>
</evidence>
<dbReference type="PANTHER" id="PTHR43725">
    <property type="entry name" value="UDP-GLUCOSE 4-EPIMERASE"/>
    <property type="match status" value="1"/>
</dbReference>
<keyword evidence="13" id="KW-1185">Reference proteome</keyword>
<evidence type="ECO:0000259" key="11">
    <source>
        <dbReference type="Pfam" id="PF01370"/>
    </source>
</evidence>
<evidence type="ECO:0000256" key="1">
    <source>
        <dbReference type="ARBA" id="ARBA00000083"/>
    </source>
</evidence>
<keyword evidence="7" id="KW-0413">Isomerase</keyword>
<dbReference type="Gene3D" id="3.90.25.10">
    <property type="entry name" value="UDP-galactose 4-epimerase, domain 1"/>
    <property type="match status" value="1"/>
</dbReference>
<evidence type="ECO:0000256" key="4">
    <source>
        <dbReference type="ARBA" id="ARBA00005028"/>
    </source>
</evidence>
<evidence type="ECO:0000313" key="13">
    <source>
        <dbReference type="Proteomes" id="UP000256645"/>
    </source>
</evidence>
<comment type="function">
    <text evidence="8">Mutarotase converts alpha-aldose to the beta-anomer. It is active on D-glucose, L-arabinose, D-xylose, D-galactose, maltose and lactose.</text>
</comment>
<protein>
    <recommendedName>
        <fullName evidence="11">NAD-dependent epimerase/dehydratase domain-containing protein</fullName>
    </recommendedName>
</protein>
<accession>A0A3D8R2K6</accession>
<dbReference type="PANTHER" id="PTHR43725:SF47">
    <property type="entry name" value="UDP-GLUCOSE 4-EPIMERASE"/>
    <property type="match status" value="1"/>
</dbReference>
<comment type="caution">
    <text evidence="12">The sequence shown here is derived from an EMBL/GenBank/DDBJ whole genome shotgun (WGS) entry which is preliminary data.</text>
</comment>
<sequence length="559" mass="61031">MPATISTLKAARDATKGFPIVLVTGGSGYIGSHTVLGILKSGCAVVVVDNLINSHMEALIRVYHIAKTEMAKVGKSPESLPPLFLHTIDLCDKKRISNVIQFWQTHDHPTELLKKLDLVDIGQLAAGKAYNMREYPQNETWHPESLNDENFKSTLSSRGQIVAVIHFAALKAVGESVEQPLRYYQNNVTGLLYLLDAMTRFKVNRIVFSSSAVVYGSGKGANIPEDAVQVGGQGAGGGFVTNPYGRSKWMAEEILNDCCVANSDFQVISLRYFNPTGSHPSGLIGEDPKGKPNNIVPVILQAYQRRRSKVHVFGSNYDTTDGTGVRDYIHVEDLGRGHIAALRSLLDPRDSGRTRTSFQPDGAEPEILQNYRVYNLGSGNGYSVLEIIQAFASVASAEIPYSIGESRPGDLGTVTASTTKALSELGWQANFGIQDMCRDVHAFATENPMGYERLRRLSTLALKDPEAFHKASEEIGVTQVNLEEMMTGISRLASHENTFSDVVRRLSVLSDGIKIELRKESISDIGPPAAALDTSAPSWAMFGNDWHKNVPARPAESKV</sequence>
<dbReference type="InterPro" id="IPR001509">
    <property type="entry name" value="Epimerase_deHydtase"/>
</dbReference>
<dbReference type="InterPro" id="IPR036291">
    <property type="entry name" value="NAD(P)-bd_dom_sf"/>
</dbReference>
<evidence type="ECO:0000256" key="8">
    <source>
        <dbReference type="ARBA" id="ARBA00037676"/>
    </source>
</evidence>
<feature type="domain" description="NAD-dependent epimerase/dehydratase" evidence="11">
    <location>
        <begin position="21"/>
        <end position="101"/>
    </location>
</feature>
<evidence type="ECO:0000256" key="6">
    <source>
        <dbReference type="ARBA" id="ARBA00023144"/>
    </source>
</evidence>
<dbReference type="GO" id="GO:0003978">
    <property type="term" value="F:UDP-glucose 4-epimerase activity"/>
    <property type="evidence" value="ECO:0007669"/>
    <property type="project" value="UniProtKB-EC"/>
</dbReference>
<reference evidence="12 13" key="1">
    <citation type="journal article" date="2018" name="IMA Fungus">
        <title>IMA Genome-F 9: Draft genome sequence of Annulohypoxylon stygium, Aspergillus mulundensis, Berkeleyomyces basicola (syn. Thielaviopsis basicola), Ceratocystis smalleyi, two Cercospora beticola strains, Coleophoma cylindrospora, Fusarium fracticaudum, Phialophora cf. hyalina, and Morchella septimelata.</title>
        <authorList>
            <person name="Wingfield B.D."/>
            <person name="Bills G.F."/>
            <person name="Dong Y."/>
            <person name="Huang W."/>
            <person name="Nel W.J."/>
            <person name="Swalarsk-Parry B.S."/>
            <person name="Vaghefi N."/>
            <person name="Wilken P.M."/>
            <person name="An Z."/>
            <person name="de Beer Z.W."/>
            <person name="De Vos L."/>
            <person name="Chen L."/>
            <person name="Duong T.A."/>
            <person name="Gao Y."/>
            <person name="Hammerbacher A."/>
            <person name="Kikkert J.R."/>
            <person name="Li Y."/>
            <person name="Li H."/>
            <person name="Li K."/>
            <person name="Li Q."/>
            <person name="Liu X."/>
            <person name="Ma X."/>
            <person name="Naidoo K."/>
            <person name="Pethybridge S.J."/>
            <person name="Sun J."/>
            <person name="Steenkamp E.T."/>
            <person name="van der Nest M.A."/>
            <person name="van Wyk S."/>
            <person name="Wingfield M.J."/>
            <person name="Xiong C."/>
            <person name="Yue Q."/>
            <person name="Zhang X."/>
        </authorList>
    </citation>
    <scope>NUCLEOTIDE SEQUENCE [LARGE SCALE GENOMIC DNA]</scope>
    <source>
        <strain evidence="12 13">BP6252</strain>
    </source>
</reference>
<dbReference type="Pfam" id="PF01370">
    <property type="entry name" value="Epimerase"/>
    <property type="match status" value="2"/>
</dbReference>
<keyword evidence="5" id="KW-0520">NAD</keyword>
<evidence type="ECO:0000313" key="12">
    <source>
        <dbReference type="EMBL" id="RDW68151.1"/>
    </source>
</evidence>
<comment type="catalytic activity">
    <reaction evidence="1">
        <text>UDP-alpha-D-glucose = UDP-alpha-D-galactose</text>
        <dbReference type="Rhea" id="RHEA:22168"/>
        <dbReference type="ChEBI" id="CHEBI:58885"/>
        <dbReference type="ChEBI" id="CHEBI:66914"/>
        <dbReference type="EC" id="5.1.3.2"/>
    </reaction>
</comment>
<comment type="pathway">
    <text evidence="4">Carbohydrate metabolism; hexose metabolism.</text>
</comment>
<comment type="similarity">
    <text evidence="10">In the C-terminal section; belongs to the aldose epimerase family.</text>
</comment>
<organism evidence="12 13">
    <name type="scientific">Coleophoma cylindrospora</name>
    <dbReference type="NCBI Taxonomy" id="1849047"/>
    <lineage>
        <taxon>Eukaryota</taxon>
        <taxon>Fungi</taxon>
        <taxon>Dikarya</taxon>
        <taxon>Ascomycota</taxon>
        <taxon>Pezizomycotina</taxon>
        <taxon>Leotiomycetes</taxon>
        <taxon>Helotiales</taxon>
        <taxon>Dermateaceae</taxon>
        <taxon>Coleophoma</taxon>
    </lineage>
</organism>
<evidence type="ECO:0000256" key="5">
    <source>
        <dbReference type="ARBA" id="ARBA00023027"/>
    </source>
</evidence>
<keyword evidence="6" id="KW-0119">Carbohydrate metabolism</keyword>
<comment type="pathway">
    <text evidence="3">Carbohydrate metabolism; galactose metabolism.</text>
</comment>
<dbReference type="AlphaFoldDB" id="A0A3D8R2K6"/>
<evidence type="ECO:0000256" key="10">
    <source>
        <dbReference type="ARBA" id="ARBA00038238"/>
    </source>
</evidence>
<dbReference type="GO" id="GO:0006012">
    <property type="term" value="P:galactose metabolic process"/>
    <property type="evidence" value="ECO:0007669"/>
    <property type="project" value="UniProtKB-KW"/>
</dbReference>